<organism evidence="1 2">
    <name type="scientific">Neisseria iguanae</name>
    <dbReference type="NCBI Taxonomy" id="90242"/>
    <lineage>
        <taxon>Bacteria</taxon>
        <taxon>Pseudomonadati</taxon>
        <taxon>Pseudomonadota</taxon>
        <taxon>Betaproteobacteria</taxon>
        <taxon>Neisseriales</taxon>
        <taxon>Neisseriaceae</taxon>
        <taxon>Neisseria</taxon>
    </lineage>
</organism>
<evidence type="ECO:0000313" key="1">
    <source>
        <dbReference type="EMBL" id="PSJ81304.1"/>
    </source>
</evidence>
<dbReference type="OrthoDB" id="8602182at2"/>
<dbReference type="AlphaFoldDB" id="A0A2P7U2V0"/>
<dbReference type="EMBL" id="PXYY01000004">
    <property type="protein sequence ID" value="PSJ81304.1"/>
    <property type="molecule type" value="Genomic_DNA"/>
</dbReference>
<sequence length="124" mass="14425">MIEPQDFMSSGKLMLGNVEINNRNAISRIYYGVYHISLNFASNYLGFTYESGQSRHKQLINFFKSCNDRKLKVIGRQMEKLRNARNEADYSLESFISSDDAKYELLRAIQTITQIEQQEKTQSP</sequence>
<keyword evidence="2" id="KW-1185">Reference proteome</keyword>
<evidence type="ECO:0000313" key="2">
    <source>
        <dbReference type="Proteomes" id="UP000241868"/>
    </source>
</evidence>
<reference evidence="1 2" key="1">
    <citation type="submission" date="2018-03" db="EMBL/GenBank/DDBJ databases">
        <title>Neisseria weixii sp. nov., isolated from the intestinal contents of Tibetan Plateau pika (Ochotona curzoniae) in Yushu, Qinghai Province, China.</title>
        <authorList>
            <person name="Gui Z."/>
        </authorList>
    </citation>
    <scope>NUCLEOTIDE SEQUENCE [LARGE SCALE GENOMIC DNA]</scope>
    <source>
        <strain evidence="1 2">ATCC 51483</strain>
    </source>
</reference>
<protein>
    <recommendedName>
        <fullName evidence="3">HEPN domain-containing protein</fullName>
    </recommendedName>
</protein>
<proteinExistence type="predicted"/>
<name>A0A2P7U2V0_9NEIS</name>
<dbReference type="RefSeq" id="WP_106739998.1">
    <property type="nucleotide sequence ID" value="NZ_PXYY01000004.1"/>
</dbReference>
<dbReference type="Gene3D" id="1.20.120.330">
    <property type="entry name" value="Nucleotidyltransferases domain 2"/>
    <property type="match status" value="1"/>
</dbReference>
<accession>A0A2P7U2V0</accession>
<dbReference type="Proteomes" id="UP000241868">
    <property type="component" value="Unassembled WGS sequence"/>
</dbReference>
<gene>
    <name evidence="1" type="ORF">C7N83_01100</name>
</gene>
<evidence type="ECO:0008006" key="3">
    <source>
        <dbReference type="Google" id="ProtNLM"/>
    </source>
</evidence>
<comment type="caution">
    <text evidence="1">The sequence shown here is derived from an EMBL/GenBank/DDBJ whole genome shotgun (WGS) entry which is preliminary data.</text>
</comment>